<dbReference type="PANTHER" id="PTHR11048">
    <property type="entry name" value="PRENYLTRANSFERASES"/>
    <property type="match status" value="1"/>
</dbReference>
<feature type="transmembrane region" description="Helical" evidence="13">
    <location>
        <begin position="87"/>
        <end position="107"/>
    </location>
</feature>
<dbReference type="GO" id="GO:0006744">
    <property type="term" value="P:ubiquinone biosynthetic process"/>
    <property type="evidence" value="ECO:0007669"/>
    <property type="project" value="UniProtKB-UniRule"/>
</dbReference>
<dbReference type="EMBL" id="AJWK01025608">
    <property type="status" value="NOT_ANNOTATED_CDS"/>
    <property type="molecule type" value="Genomic_DNA"/>
</dbReference>
<dbReference type="Proteomes" id="UP000092461">
    <property type="component" value="Unassembled WGS sequence"/>
</dbReference>
<dbReference type="FunFam" id="1.10.357.140:FF:000003">
    <property type="entry name" value="4-hydroxybenzoate polyprenyltransferase, mitochondrial"/>
    <property type="match status" value="1"/>
</dbReference>
<comment type="function">
    <text evidence="13">Catalyzes the prenylation of para-hydroxybenzoate (PHB) with an all-trans polyprenyl group. Mediates the second step in the final reaction sequence of coenzyme Q (CoQ) biosynthesis, which is the condensation of the polyisoprenoid side chain with PHB, generating the first membrane-bound Q intermediate.</text>
</comment>
<sequence length="378" mass="41437">MLRSFIAGRQILSCGRGLFFGPATKFSVKTSSWGFVSSRILSTKPNLCSCQQQNDLQKTTKLPDGFWKEVKTKVTPYAQLMRIDRPIGSWLLFWPCAWSIGLAAAPGCWPDPVILGLFGAGAFIMRGAGCTINDMWDRDIDAKVERTKGRPLVSGQLTQTDALALLAAQLGVGCAILLNLNWYSVVLGASSLGLVVLYPLAKRVTHWPQLVLGMTFNWGALMGWSAIQGTVNWSACLPLYAAGICWTIMYDTIYAHQDKVDDALLGIKSTALRFGENTKTWLTGFAIAMTSGLTTCGLVCHQTWPYFASVALVSAHVAHQISTLNINNPQDCARKFISNHQVGFLLFLGILLGTLLQGPEKKQLPKAQIIHEKQLVMQ</sequence>
<dbReference type="AlphaFoldDB" id="A0A1B0CS37"/>
<comment type="subcellular location">
    <subcellularLocation>
        <location evidence="2">Membrane</location>
        <topology evidence="2">Multi-pass membrane protein</topology>
    </subcellularLocation>
    <subcellularLocation>
        <location evidence="13">Mitochondrion inner membrane</location>
        <topology evidence="13">Multi-pass membrane protein</topology>
        <orientation evidence="13">Matrix side</orientation>
    </subcellularLocation>
</comment>
<keyword evidence="13" id="KW-0999">Mitochondrion inner membrane</keyword>
<evidence type="ECO:0000256" key="10">
    <source>
        <dbReference type="ARBA" id="ARBA00049890"/>
    </source>
</evidence>
<dbReference type="EnsemblMetazoa" id="LLOJ007686-RA">
    <property type="protein sequence ID" value="LLOJ007686-PA"/>
    <property type="gene ID" value="LLOJ007686"/>
</dbReference>
<protein>
    <recommendedName>
        <fullName evidence="13">4-hydroxybenzoate polyprenyltransferase, mitochondrial</fullName>
        <shortName evidence="13">4-HB polyprenyltransferase</shortName>
        <ecNumber evidence="13">2.5.1.39</ecNumber>
    </recommendedName>
    <alternativeName>
        <fullName evidence="13">Para-hydroxybenzoate--polyprenyltransferase</fullName>
        <shortName evidence="13">PHB:PPT</shortName>
        <shortName evidence="13">PHB:polyprenyltransferase</shortName>
    </alternativeName>
</protein>
<keyword evidence="9 13" id="KW-0414">Isoprene biosynthesis</keyword>
<comment type="cofactor">
    <cofactor evidence="1 13">
        <name>Mg(2+)</name>
        <dbReference type="ChEBI" id="CHEBI:18420"/>
    </cofactor>
</comment>
<feature type="transmembrane region" description="Helical" evidence="13">
    <location>
        <begin position="210"/>
        <end position="227"/>
    </location>
</feature>
<evidence type="ECO:0000313" key="15">
    <source>
        <dbReference type="Proteomes" id="UP000092461"/>
    </source>
</evidence>
<dbReference type="VEuPathDB" id="VectorBase:LLONM1_011944"/>
<evidence type="ECO:0000256" key="6">
    <source>
        <dbReference type="ARBA" id="ARBA00022692"/>
    </source>
</evidence>
<dbReference type="InterPro" id="IPR039653">
    <property type="entry name" value="Prenyltransferase"/>
</dbReference>
<evidence type="ECO:0000256" key="1">
    <source>
        <dbReference type="ARBA" id="ARBA00001946"/>
    </source>
</evidence>
<accession>A0A1B0CS37</accession>
<dbReference type="EC" id="2.5.1.39" evidence="13"/>
<keyword evidence="7 13" id="KW-1133">Transmembrane helix</keyword>
<evidence type="ECO:0000256" key="9">
    <source>
        <dbReference type="ARBA" id="ARBA00023229"/>
    </source>
</evidence>
<evidence type="ECO:0000256" key="5">
    <source>
        <dbReference type="ARBA" id="ARBA00022688"/>
    </source>
</evidence>
<evidence type="ECO:0000256" key="13">
    <source>
        <dbReference type="HAMAP-Rule" id="MF_03189"/>
    </source>
</evidence>
<evidence type="ECO:0000256" key="4">
    <source>
        <dbReference type="ARBA" id="ARBA00022679"/>
    </source>
</evidence>
<proteinExistence type="inferred from homology"/>
<comment type="catalytic activity">
    <reaction evidence="11">
        <text>all-trans-nonaprenyl diphosphate + 4-hydroxybenzoate = 4-hydroxy-3-(all-trans-nonaprenyl)benzoate + diphosphate</text>
        <dbReference type="Rhea" id="RHEA:17709"/>
        <dbReference type="ChEBI" id="CHEBI:17879"/>
        <dbReference type="ChEBI" id="CHEBI:33019"/>
        <dbReference type="ChEBI" id="CHEBI:58391"/>
        <dbReference type="ChEBI" id="CHEBI:84502"/>
        <dbReference type="EC" id="2.5.1.39"/>
    </reaction>
    <physiologicalReaction direction="left-to-right" evidence="11">
        <dbReference type="Rhea" id="RHEA:17710"/>
    </physiologicalReaction>
</comment>
<gene>
    <name evidence="13" type="primary">coq2</name>
</gene>
<keyword evidence="8 13" id="KW-0472">Membrane</keyword>
<evidence type="ECO:0000256" key="2">
    <source>
        <dbReference type="ARBA" id="ARBA00004141"/>
    </source>
</evidence>
<keyword evidence="6 13" id="KW-0812">Transmembrane</keyword>
<dbReference type="InterPro" id="IPR000537">
    <property type="entry name" value="UbiA_prenyltransferase"/>
</dbReference>
<dbReference type="Pfam" id="PF01040">
    <property type="entry name" value="UbiA"/>
    <property type="match status" value="1"/>
</dbReference>
<keyword evidence="5 13" id="KW-0831">Ubiquinone biosynthesis</keyword>
<evidence type="ECO:0000256" key="8">
    <source>
        <dbReference type="ARBA" id="ARBA00023136"/>
    </source>
</evidence>
<dbReference type="GO" id="GO:0008412">
    <property type="term" value="F:4-hydroxybenzoate polyprenyltransferase activity"/>
    <property type="evidence" value="ECO:0007669"/>
    <property type="project" value="UniProtKB-EC"/>
</dbReference>
<evidence type="ECO:0000256" key="11">
    <source>
        <dbReference type="ARBA" id="ARBA00050454"/>
    </source>
</evidence>
<dbReference type="InterPro" id="IPR006370">
    <property type="entry name" value="HB_polyprenyltransferase-like"/>
</dbReference>
<dbReference type="GO" id="GO:0008299">
    <property type="term" value="P:isoprenoid biosynthetic process"/>
    <property type="evidence" value="ECO:0007669"/>
    <property type="project" value="UniProtKB-UniRule"/>
</dbReference>
<evidence type="ECO:0000256" key="12">
    <source>
        <dbReference type="ARBA" id="ARBA00051182"/>
    </source>
</evidence>
<dbReference type="UniPathway" id="UPA00232"/>
<organism evidence="14 15">
    <name type="scientific">Lutzomyia longipalpis</name>
    <name type="common">Sand fly</name>
    <dbReference type="NCBI Taxonomy" id="7200"/>
    <lineage>
        <taxon>Eukaryota</taxon>
        <taxon>Metazoa</taxon>
        <taxon>Ecdysozoa</taxon>
        <taxon>Arthropoda</taxon>
        <taxon>Hexapoda</taxon>
        <taxon>Insecta</taxon>
        <taxon>Pterygota</taxon>
        <taxon>Neoptera</taxon>
        <taxon>Endopterygota</taxon>
        <taxon>Diptera</taxon>
        <taxon>Nematocera</taxon>
        <taxon>Psychodoidea</taxon>
        <taxon>Psychodidae</taxon>
        <taxon>Lutzomyia</taxon>
        <taxon>Lutzomyia</taxon>
    </lineage>
</organism>
<dbReference type="PANTHER" id="PTHR11048:SF28">
    <property type="entry name" value="4-HYDROXYBENZOATE POLYPRENYLTRANSFERASE, MITOCHONDRIAL"/>
    <property type="match status" value="1"/>
</dbReference>
<feature type="transmembrane region" description="Helical" evidence="13">
    <location>
        <begin position="336"/>
        <end position="356"/>
    </location>
</feature>
<dbReference type="NCBIfam" id="TIGR01474">
    <property type="entry name" value="ubiA_proteo"/>
    <property type="match status" value="1"/>
</dbReference>
<dbReference type="InterPro" id="IPR044878">
    <property type="entry name" value="UbiA_sf"/>
</dbReference>
<keyword evidence="13" id="KW-0496">Mitochondrion</keyword>
<dbReference type="CDD" id="cd13959">
    <property type="entry name" value="PT_UbiA_COQ2"/>
    <property type="match status" value="1"/>
</dbReference>
<keyword evidence="4 13" id="KW-0808">Transferase</keyword>
<dbReference type="GO" id="GO:0005743">
    <property type="term" value="C:mitochondrial inner membrane"/>
    <property type="evidence" value="ECO:0007669"/>
    <property type="project" value="UniProtKB-SubCell"/>
</dbReference>
<dbReference type="InterPro" id="IPR030470">
    <property type="entry name" value="UbiA_prenylTrfase_CS"/>
</dbReference>
<dbReference type="HAMAP" id="MF_01635">
    <property type="entry name" value="UbiA"/>
    <property type="match status" value="1"/>
</dbReference>
<reference evidence="14" key="1">
    <citation type="submission" date="2020-05" db="UniProtKB">
        <authorList>
            <consortium name="EnsemblMetazoa"/>
        </authorList>
    </citation>
    <scope>IDENTIFICATION</scope>
    <source>
        <strain evidence="14">Jacobina</strain>
    </source>
</reference>
<dbReference type="Gene3D" id="1.10.357.140">
    <property type="entry name" value="UbiA prenyltransferase"/>
    <property type="match status" value="1"/>
</dbReference>
<dbReference type="VEuPathDB" id="VectorBase:LLOJ007686"/>
<evidence type="ECO:0000313" key="14">
    <source>
        <dbReference type="EnsemblMetazoa" id="LLOJ007686-PA"/>
    </source>
</evidence>
<comment type="similarity">
    <text evidence="3 13">Belongs to the UbiA prenyltransferase family.</text>
</comment>
<feature type="transmembrane region" description="Helical" evidence="13">
    <location>
        <begin position="157"/>
        <end position="178"/>
    </location>
</feature>
<evidence type="ECO:0000256" key="3">
    <source>
        <dbReference type="ARBA" id="ARBA00005985"/>
    </source>
</evidence>
<comment type="catalytic activity">
    <reaction evidence="12">
        <text>an all-trans-polyprenyl diphosphate + 4-hydroxybenzoate = a 4-hydroxy-3-(all-trans-polyprenyl)benzoate + diphosphate</text>
        <dbReference type="Rhea" id="RHEA:44504"/>
        <dbReference type="Rhea" id="RHEA-COMP:9514"/>
        <dbReference type="Rhea" id="RHEA-COMP:9564"/>
        <dbReference type="ChEBI" id="CHEBI:17879"/>
        <dbReference type="ChEBI" id="CHEBI:33019"/>
        <dbReference type="ChEBI" id="CHEBI:58914"/>
        <dbReference type="ChEBI" id="CHEBI:78396"/>
        <dbReference type="EC" id="2.5.1.39"/>
    </reaction>
    <physiologicalReaction direction="left-to-right" evidence="12">
        <dbReference type="Rhea" id="RHEA:44505"/>
    </physiologicalReaction>
</comment>
<evidence type="ECO:0000256" key="7">
    <source>
        <dbReference type="ARBA" id="ARBA00022989"/>
    </source>
</evidence>
<name>A0A1B0CS37_LUTLO</name>
<dbReference type="PROSITE" id="PS00943">
    <property type="entry name" value="UBIA"/>
    <property type="match status" value="1"/>
</dbReference>
<keyword evidence="15" id="KW-1185">Reference proteome</keyword>
<feature type="transmembrane region" description="Helical" evidence="13">
    <location>
        <begin position="113"/>
        <end position="136"/>
    </location>
</feature>
<comment type="catalytic activity">
    <reaction evidence="10">
        <text>all-trans-decaprenyl diphosphate + 4-hydroxybenzoate = 4-hydroxy-3-(all-trans-decaprenyl)benzoate + diphosphate</text>
        <dbReference type="Rhea" id="RHEA:44564"/>
        <dbReference type="ChEBI" id="CHEBI:17879"/>
        <dbReference type="ChEBI" id="CHEBI:33019"/>
        <dbReference type="ChEBI" id="CHEBI:60721"/>
        <dbReference type="ChEBI" id="CHEBI:84503"/>
        <dbReference type="EC" id="2.5.1.39"/>
    </reaction>
    <physiologicalReaction direction="left-to-right" evidence="10">
        <dbReference type="Rhea" id="RHEA:44565"/>
    </physiologicalReaction>
</comment>
<comment type="pathway">
    <text evidence="13">Cofactor biosynthesis; ubiquinone biosynthesis.</text>
</comment>